<dbReference type="RefSeq" id="WP_345115113.1">
    <property type="nucleotide sequence ID" value="NZ_BAABDH010000082.1"/>
</dbReference>
<dbReference type="InterPro" id="IPR028994">
    <property type="entry name" value="Integrin_alpha_N"/>
</dbReference>
<keyword evidence="1 2" id="KW-0732">Signal</keyword>
<dbReference type="SUPFAM" id="SSF69318">
    <property type="entry name" value="Integrin alpha N-terminal domain"/>
    <property type="match status" value="1"/>
</dbReference>
<dbReference type="NCBIfam" id="TIGR04183">
    <property type="entry name" value="Por_Secre_tail"/>
    <property type="match status" value="1"/>
</dbReference>
<accession>A0ABP7NDB6</accession>
<comment type="caution">
    <text evidence="4">The sequence shown here is derived from an EMBL/GenBank/DDBJ whole genome shotgun (WGS) entry which is preliminary data.</text>
</comment>
<keyword evidence="5" id="KW-1185">Reference proteome</keyword>
<dbReference type="InterPro" id="IPR026444">
    <property type="entry name" value="Secre_tail"/>
</dbReference>
<evidence type="ECO:0000256" key="2">
    <source>
        <dbReference type="SAM" id="SignalP"/>
    </source>
</evidence>
<dbReference type="PANTHER" id="PTHR46580:SF4">
    <property type="entry name" value="ATP_GTP-BINDING PROTEIN"/>
    <property type="match status" value="1"/>
</dbReference>
<dbReference type="Gene3D" id="2.130.10.130">
    <property type="entry name" value="Integrin alpha, N-terminal"/>
    <property type="match status" value="1"/>
</dbReference>
<evidence type="ECO:0000313" key="5">
    <source>
        <dbReference type="Proteomes" id="UP001499909"/>
    </source>
</evidence>
<dbReference type="Pfam" id="PF18962">
    <property type="entry name" value="Por_Secre_tail"/>
    <property type="match status" value="1"/>
</dbReference>
<evidence type="ECO:0000256" key="1">
    <source>
        <dbReference type="ARBA" id="ARBA00022729"/>
    </source>
</evidence>
<gene>
    <name evidence="4" type="ORF">GCM10022406_28000</name>
</gene>
<feature type="chain" id="PRO_5046887028" description="Secretion system C-terminal sorting domain-containing protein" evidence="2">
    <location>
        <begin position="20"/>
        <end position="476"/>
    </location>
</feature>
<name>A0ABP7NDB6_9BACT</name>
<reference evidence="5" key="1">
    <citation type="journal article" date="2019" name="Int. J. Syst. Evol. Microbiol.">
        <title>The Global Catalogue of Microorganisms (GCM) 10K type strain sequencing project: providing services to taxonomists for standard genome sequencing and annotation.</title>
        <authorList>
            <consortium name="The Broad Institute Genomics Platform"/>
            <consortium name="The Broad Institute Genome Sequencing Center for Infectious Disease"/>
            <person name="Wu L."/>
            <person name="Ma J."/>
        </authorList>
    </citation>
    <scope>NUCLEOTIDE SEQUENCE [LARGE SCALE GENOMIC DNA]</scope>
    <source>
        <strain evidence="5">JCM 17214</strain>
    </source>
</reference>
<dbReference type="InterPro" id="IPR013517">
    <property type="entry name" value="FG-GAP"/>
</dbReference>
<organism evidence="4 5">
    <name type="scientific">Hymenobacter algoricola</name>
    <dbReference type="NCBI Taxonomy" id="486267"/>
    <lineage>
        <taxon>Bacteria</taxon>
        <taxon>Pseudomonadati</taxon>
        <taxon>Bacteroidota</taxon>
        <taxon>Cytophagia</taxon>
        <taxon>Cytophagales</taxon>
        <taxon>Hymenobacteraceae</taxon>
        <taxon>Hymenobacter</taxon>
    </lineage>
</organism>
<dbReference type="EMBL" id="BAABDH010000082">
    <property type="protein sequence ID" value="GAA3943776.1"/>
    <property type="molecule type" value="Genomic_DNA"/>
</dbReference>
<dbReference type="Pfam" id="PF13517">
    <property type="entry name" value="FG-GAP_3"/>
    <property type="match status" value="2"/>
</dbReference>
<feature type="domain" description="Secretion system C-terminal sorting" evidence="3">
    <location>
        <begin position="406"/>
        <end position="474"/>
    </location>
</feature>
<dbReference type="PANTHER" id="PTHR46580">
    <property type="entry name" value="SENSOR KINASE-RELATED"/>
    <property type="match status" value="1"/>
</dbReference>
<protein>
    <recommendedName>
        <fullName evidence="3">Secretion system C-terminal sorting domain-containing protein</fullName>
    </recommendedName>
</protein>
<evidence type="ECO:0000259" key="3">
    <source>
        <dbReference type="Pfam" id="PF18962"/>
    </source>
</evidence>
<evidence type="ECO:0000313" key="4">
    <source>
        <dbReference type="EMBL" id="GAA3943776.1"/>
    </source>
</evidence>
<sequence>MERILVLSMLCAFTLPSFAQQQQNPPISLQAATLTLPPGAAPSDVAIADFNHDQRPDLAVTQRGLNQLAIFQQTATGFPATATSTYTAGTSPSSVVAVSLDVNNPNAWLDDLFTVSGPDGHITAFTNSLTQPGALTASLAVNFASTYPSVSPRLQAGNLNGDGLIDLAMTNDKEILAGVFAYAHRGNGVVEQIARQTTLDLPANIQLSDLDQDGDLDALVAMPLYNQIRIMQHSPMQAEFWLAPPINIPSLGTGASSAAAGDINLDFYPDLAVANSGSNTVVVFLRTAPFQYTTPLILSMSATPRHVLLADLNGDRAAELIVATDTQLLVYRNTLQPGPPRFATPVVFPLGPTPDALRLADVNGDRVTDILIPCAGDHSVRIFYNLSQVKPTATRPSALLGIALVPNPATDRLTVFQPAQPAPLVLTVLDGLGRTVLQQTLTAAESSFSVAHLPRGLYIARLQAGARSATQRLVLE</sequence>
<proteinExistence type="predicted"/>
<dbReference type="Proteomes" id="UP001499909">
    <property type="component" value="Unassembled WGS sequence"/>
</dbReference>
<feature type="signal peptide" evidence="2">
    <location>
        <begin position="1"/>
        <end position="19"/>
    </location>
</feature>